<evidence type="ECO:0000256" key="1">
    <source>
        <dbReference type="SAM" id="MobiDB-lite"/>
    </source>
</evidence>
<reference evidence="3" key="1">
    <citation type="submission" date="2011-07" db="EMBL/GenBank/DDBJ databases">
        <title>Divergent evolution of antigenic variation in African trypanosomes.</title>
        <authorList>
            <person name="Jackson A.P."/>
            <person name="Berry A."/>
            <person name="Allison H.C."/>
            <person name="Burton P."/>
            <person name="Anderson J."/>
            <person name="Aslett M."/>
            <person name="Brown R."/>
            <person name="Corton N."/>
            <person name="Harris D."/>
            <person name="Hauser H."/>
            <person name="Gamble J."/>
            <person name="Gilderthorp R."/>
            <person name="McQuillan J."/>
            <person name="Quail M.A."/>
            <person name="Sanders M."/>
            <person name="Van Tonder A."/>
            <person name="Ginger M.L."/>
            <person name="Donelson J.E."/>
            <person name="Field M.C."/>
            <person name="Barry J.D."/>
            <person name="Berriman M."/>
            <person name="Hertz-Fowler C."/>
        </authorList>
    </citation>
    <scope>NUCLEOTIDE SEQUENCE [LARGE SCALE GENOMIC DNA]</scope>
    <source>
        <strain evidence="3">IL3000</strain>
    </source>
</reference>
<dbReference type="EMBL" id="CAEQ01001944">
    <property type="protein sequence ID" value="CCD15543.1"/>
    <property type="molecule type" value="Genomic_DNA"/>
</dbReference>
<accession>F9WE37</accession>
<feature type="compositionally biased region" description="Basic and acidic residues" evidence="1">
    <location>
        <begin position="16"/>
        <end position="43"/>
    </location>
</feature>
<keyword evidence="3" id="KW-1185">Reference proteome</keyword>
<dbReference type="AlphaFoldDB" id="F9WE37"/>
<feature type="region of interest" description="Disordered" evidence="1">
    <location>
        <begin position="10"/>
        <end position="43"/>
    </location>
</feature>
<evidence type="ECO:0000313" key="2">
    <source>
        <dbReference type="EMBL" id="CCD15543.1"/>
    </source>
</evidence>
<proteinExistence type="predicted"/>
<evidence type="ECO:0000313" key="3">
    <source>
        <dbReference type="Proteomes" id="UP000000702"/>
    </source>
</evidence>
<reference evidence="2 3" key="2">
    <citation type="journal article" date="2012" name="Proc. Natl. Acad. Sci. U.S.A.">
        <title>Antigenic diversity is generated by distinct evolutionary mechanisms in African trypanosome species.</title>
        <authorList>
            <person name="Jackson A.P."/>
            <person name="Berry A."/>
            <person name="Aslett M."/>
            <person name="Allison H.C."/>
            <person name="Burton P."/>
            <person name="Vavrova-Anderson J."/>
            <person name="Brown R."/>
            <person name="Browne H."/>
            <person name="Corton N."/>
            <person name="Hauser H."/>
            <person name="Gamble J."/>
            <person name="Gilderthorp R."/>
            <person name="Marcello L."/>
            <person name="McQuillan J."/>
            <person name="Otto T.D."/>
            <person name="Quail M.A."/>
            <person name="Sanders M.J."/>
            <person name="van Tonder A."/>
            <person name="Ginger M.L."/>
            <person name="Field M.C."/>
            <person name="Barry J.D."/>
            <person name="Hertz-Fowler C."/>
            <person name="Berriman M."/>
        </authorList>
    </citation>
    <scope>NUCLEOTIDE SEQUENCE [LARGE SCALE GENOMIC DNA]</scope>
    <source>
        <strain evidence="2 3">IL3000</strain>
    </source>
</reference>
<dbReference type="Proteomes" id="UP000000702">
    <property type="component" value="Unassembled WGS sequence"/>
</dbReference>
<organism evidence="2 3">
    <name type="scientific">Trypanosoma congolense (strain IL3000)</name>
    <dbReference type="NCBI Taxonomy" id="1068625"/>
    <lineage>
        <taxon>Eukaryota</taxon>
        <taxon>Discoba</taxon>
        <taxon>Euglenozoa</taxon>
        <taxon>Kinetoplastea</taxon>
        <taxon>Metakinetoplastina</taxon>
        <taxon>Trypanosomatida</taxon>
        <taxon>Trypanosomatidae</taxon>
        <taxon>Trypanosoma</taxon>
        <taxon>Nannomonas</taxon>
    </lineage>
</organism>
<comment type="caution">
    <text evidence="2">The sequence shown here is derived from an EMBL/GenBank/DDBJ whole genome shotgun (WGS) entry which is preliminary data.</text>
</comment>
<gene>
    <name evidence="2" type="ORF">TCIL3000_0_06400</name>
</gene>
<name>F9WE37_TRYCI</name>
<dbReference type="VEuPathDB" id="TriTrypDB:TcIL3000_0_06400"/>
<protein>
    <submittedName>
        <fullName evidence="2">WGS project CAEQ00000000 data, annotated contig 243</fullName>
    </submittedName>
</protein>
<sequence length="185" mass="20973">MRGSCCCVGPSSGFEAGKREARSSSNDRRKGNGAERELLKSEFDLKAGSDSNKQRKKEKTIRVCAKASPLFVRVVAGMSLPHFHVFFASQPGGGFEWLEVKKMGPRLLRTTMLLLLAYTRLFVRPFQRMSSLWGINKQQKKKEFVFAFFSFLGYLKKKRVLNIVEKASVGILPVVCLIRKARKHK</sequence>